<evidence type="ECO:0000313" key="2">
    <source>
        <dbReference type="Proteomes" id="UP001149411"/>
    </source>
</evidence>
<sequence length="63" mass="6594">MPRLRKPRSPPVLSSSSTVYLSSLCKPVGAIQNGANPARVAARSAEKVIEDVSLAVEGTEETA</sequence>
<organism evidence="1 2">
    <name type="scientific">Halorutilus salinus</name>
    <dbReference type="NCBI Taxonomy" id="2487751"/>
    <lineage>
        <taxon>Archaea</taxon>
        <taxon>Methanobacteriati</taxon>
        <taxon>Methanobacteriota</taxon>
        <taxon>Stenosarchaea group</taxon>
        <taxon>Halobacteria</taxon>
        <taxon>Halorutilales</taxon>
        <taxon>Halorutilaceae</taxon>
        <taxon>Halorutilus</taxon>
    </lineage>
</organism>
<name>A0A9Q4GI50_9EURY</name>
<dbReference type="Proteomes" id="UP001149411">
    <property type="component" value="Unassembled WGS sequence"/>
</dbReference>
<dbReference type="AlphaFoldDB" id="A0A9Q4GI50"/>
<accession>A0A9Q4GI50</accession>
<reference evidence="1" key="1">
    <citation type="submission" date="2022-09" db="EMBL/GenBank/DDBJ databases">
        <title>Haloadaptaus new haloarchaeum isolated from saline soil.</title>
        <authorList>
            <person name="Duran-Viseras A."/>
            <person name="Sanchez-Porro C."/>
            <person name="Ventosa A."/>
        </authorList>
    </citation>
    <scope>NUCLEOTIDE SEQUENCE</scope>
    <source>
        <strain evidence="1">F3-133</strain>
    </source>
</reference>
<dbReference type="RefSeq" id="WP_266086312.1">
    <property type="nucleotide sequence ID" value="NZ_RKLV01000003.1"/>
</dbReference>
<proteinExistence type="predicted"/>
<evidence type="ECO:0000313" key="1">
    <source>
        <dbReference type="EMBL" id="MCX2818468.1"/>
    </source>
</evidence>
<comment type="caution">
    <text evidence="1">The sequence shown here is derived from an EMBL/GenBank/DDBJ whole genome shotgun (WGS) entry which is preliminary data.</text>
</comment>
<gene>
    <name evidence="1" type="ORF">EGH25_03755</name>
</gene>
<dbReference type="EMBL" id="RKLV01000003">
    <property type="protein sequence ID" value="MCX2818468.1"/>
    <property type="molecule type" value="Genomic_DNA"/>
</dbReference>
<protein>
    <submittedName>
        <fullName evidence="1">Uncharacterized protein</fullName>
    </submittedName>
</protein>
<keyword evidence="2" id="KW-1185">Reference proteome</keyword>